<dbReference type="PANTHER" id="PTHR11616:SF240">
    <property type="entry name" value="BLOATED TUBULES, ISOFORM B-RELATED"/>
    <property type="match status" value="1"/>
</dbReference>
<accession>A0A811US10</accession>
<feature type="transmembrane region" description="Helical" evidence="8">
    <location>
        <begin position="527"/>
        <end position="545"/>
    </location>
</feature>
<feature type="transmembrane region" description="Helical" evidence="8">
    <location>
        <begin position="429"/>
        <end position="451"/>
    </location>
</feature>
<dbReference type="EMBL" id="CAJHJT010000012">
    <property type="protein sequence ID" value="CAD6999783.1"/>
    <property type="molecule type" value="Genomic_DNA"/>
</dbReference>
<comment type="caution">
    <text evidence="9">The sequence shown here is derived from an EMBL/GenBank/DDBJ whole genome shotgun (WGS) entry which is preliminary data.</text>
</comment>
<dbReference type="OrthoDB" id="7966043at2759"/>
<evidence type="ECO:0000256" key="6">
    <source>
        <dbReference type="ARBA" id="ARBA00022989"/>
    </source>
</evidence>
<dbReference type="PRINTS" id="PR00176">
    <property type="entry name" value="NANEUSMPORT"/>
</dbReference>
<dbReference type="Proteomes" id="UP000606786">
    <property type="component" value="Unassembled WGS sequence"/>
</dbReference>
<feature type="transmembrane region" description="Helical" evidence="8">
    <location>
        <begin position="29"/>
        <end position="50"/>
    </location>
</feature>
<dbReference type="GO" id="GO:0015375">
    <property type="term" value="F:glycine:sodium symporter activity"/>
    <property type="evidence" value="ECO:0007669"/>
    <property type="project" value="TreeGrafter"/>
</dbReference>
<feature type="transmembrane region" description="Helical" evidence="8">
    <location>
        <begin position="284"/>
        <end position="306"/>
    </location>
</feature>
<comment type="similarity">
    <text evidence="2">Belongs to the sodium:neurotransmitter symporter (SNF) (TC 2.A.22) family.</text>
</comment>
<evidence type="ECO:0000313" key="10">
    <source>
        <dbReference type="Proteomes" id="UP000606786"/>
    </source>
</evidence>
<feature type="transmembrane region" description="Helical" evidence="8">
    <location>
        <begin position="208"/>
        <end position="231"/>
    </location>
</feature>
<feature type="transmembrane region" description="Helical" evidence="8">
    <location>
        <begin position="243"/>
        <end position="264"/>
    </location>
</feature>
<name>A0A811US10_CERCA</name>
<keyword evidence="10" id="KW-1185">Reference proteome</keyword>
<keyword evidence="4 8" id="KW-0812">Transmembrane</keyword>
<keyword evidence="6 8" id="KW-1133">Transmembrane helix</keyword>
<dbReference type="PROSITE" id="PS50267">
    <property type="entry name" value="NA_NEUROTRAN_SYMP_3"/>
    <property type="match status" value="1"/>
</dbReference>
<evidence type="ECO:0000256" key="5">
    <source>
        <dbReference type="ARBA" id="ARBA00022847"/>
    </source>
</evidence>
<feature type="transmembrane region" description="Helical" evidence="8">
    <location>
        <begin position="318"/>
        <end position="340"/>
    </location>
</feature>
<protein>
    <submittedName>
        <fullName evidence="9">(Mediterranean fruit fly) hypothetical protein</fullName>
    </submittedName>
</protein>
<evidence type="ECO:0000256" key="1">
    <source>
        <dbReference type="ARBA" id="ARBA00004141"/>
    </source>
</evidence>
<evidence type="ECO:0000256" key="8">
    <source>
        <dbReference type="SAM" id="Phobius"/>
    </source>
</evidence>
<gene>
    <name evidence="9" type="ORF">CCAP1982_LOCUS8305</name>
</gene>
<reference evidence="9" key="1">
    <citation type="submission" date="2020-11" db="EMBL/GenBank/DDBJ databases">
        <authorList>
            <person name="Whitehead M."/>
        </authorList>
    </citation>
    <scope>NUCLEOTIDE SEQUENCE</scope>
    <source>
        <strain evidence="9">EGII</strain>
    </source>
</reference>
<evidence type="ECO:0000256" key="7">
    <source>
        <dbReference type="ARBA" id="ARBA00023136"/>
    </source>
</evidence>
<dbReference type="InterPro" id="IPR037272">
    <property type="entry name" value="SNS_sf"/>
</dbReference>
<evidence type="ECO:0000256" key="3">
    <source>
        <dbReference type="ARBA" id="ARBA00022448"/>
    </source>
</evidence>
<feature type="transmembrane region" description="Helical" evidence="8">
    <location>
        <begin position="56"/>
        <end position="78"/>
    </location>
</feature>
<feature type="transmembrane region" description="Helical" evidence="8">
    <location>
        <begin position="383"/>
        <end position="408"/>
    </location>
</feature>
<dbReference type="AlphaFoldDB" id="A0A811US10"/>
<evidence type="ECO:0000313" key="9">
    <source>
        <dbReference type="EMBL" id="CAD6999783.1"/>
    </source>
</evidence>
<keyword evidence="7 8" id="KW-0472">Membrane</keyword>
<dbReference type="GO" id="GO:0005886">
    <property type="term" value="C:plasma membrane"/>
    <property type="evidence" value="ECO:0007669"/>
    <property type="project" value="TreeGrafter"/>
</dbReference>
<feature type="transmembrane region" description="Helical" evidence="8">
    <location>
        <begin position="99"/>
        <end position="126"/>
    </location>
</feature>
<dbReference type="PANTHER" id="PTHR11616">
    <property type="entry name" value="SODIUM/CHLORIDE DEPENDENT TRANSPORTER"/>
    <property type="match status" value="1"/>
</dbReference>
<feature type="transmembrane region" description="Helical" evidence="8">
    <location>
        <begin position="457"/>
        <end position="478"/>
    </location>
</feature>
<dbReference type="Pfam" id="PF00209">
    <property type="entry name" value="SNF"/>
    <property type="match status" value="1"/>
</dbReference>
<comment type="subcellular location">
    <subcellularLocation>
        <location evidence="1">Membrane</location>
        <topology evidence="1">Multi-pass membrane protein</topology>
    </subcellularLocation>
</comment>
<dbReference type="InterPro" id="IPR000175">
    <property type="entry name" value="Na/ntran_symport"/>
</dbReference>
<evidence type="ECO:0000256" key="4">
    <source>
        <dbReference type="ARBA" id="ARBA00022692"/>
    </source>
</evidence>
<evidence type="ECO:0000256" key="2">
    <source>
        <dbReference type="ARBA" id="ARBA00006459"/>
    </source>
</evidence>
<organism evidence="9 10">
    <name type="scientific">Ceratitis capitata</name>
    <name type="common">Mediterranean fruit fly</name>
    <name type="synonym">Tephritis capitata</name>
    <dbReference type="NCBI Taxonomy" id="7213"/>
    <lineage>
        <taxon>Eukaryota</taxon>
        <taxon>Metazoa</taxon>
        <taxon>Ecdysozoa</taxon>
        <taxon>Arthropoda</taxon>
        <taxon>Hexapoda</taxon>
        <taxon>Insecta</taxon>
        <taxon>Pterygota</taxon>
        <taxon>Neoptera</taxon>
        <taxon>Endopterygota</taxon>
        <taxon>Diptera</taxon>
        <taxon>Brachycera</taxon>
        <taxon>Muscomorpha</taxon>
        <taxon>Tephritoidea</taxon>
        <taxon>Tephritidae</taxon>
        <taxon>Ceratitis</taxon>
        <taxon>Ceratitis</taxon>
    </lineage>
</organism>
<keyword evidence="5" id="KW-0769">Symport</keyword>
<dbReference type="SUPFAM" id="SSF161070">
    <property type="entry name" value="SNF-like"/>
    <property type="match status" value="1"/>
</dbReference>
<sequence>MVYESSYDSGRRPHKPDLTRGYWAAPSDFIYTCISLGFRMDVISMGWFLYQHMGGALLSYVVCLFLFVVPIIVIQSFVGQFSSSGFISVFRISPIFKGLGYISLGVNLAVLTYYSMFAAVPFLYLFHSMRPTLPWSCEGMENWFINRTDVEVEHSCKLKDMVEINASIANSNDTYKYIGYEVPSVLFFNSIFGGDDLMANYEYDSPFMFSWELLLCTLLTWGIVAGVFYRFYNTELMSKFLRYTIWTSLILLLTCVIRFMLLSLDFKYVFSFFIAKPSDIGEGIPNAIVFIVSAFGPGWGAIVALASFNRFKTNIMSYSWIICIGQMAIFMAYGILTHIIQGYFKSIIDHYDDVDNLYVYVNHHWALYLSSGSVLATMSWPNLWSIIFFSMLAMMALITMITSLFSVFQSIFDEFELLRSRRSEITFGIIGVLAIISLYTSSNHGVVFFSAMSTDSLFTQTSLNLLLLLVVLWVYGRVRFQRDIEFMLSQRFATWKVNMLRFVAPICLCILLLISVVAAFFEHSVASIVIHITAVLLIILPWLYLPVT</sequence>
<feature type="transmembrane region" description="Helical" evidence="8">
    <location>
        <begin position="499"/>
        <end position="521"/>
    </location>
</feature>
<keyword evidence="3" id="KW-0813">Transport</keyword>
<proteinExistence type="inferred from homology"/>